<evidence type="ECO:0000256" key="5">
    <source>
        <dbReference type="ARBA" id="ARBA00023163"/>
    </source>
</evidence>
<dbReference type="InterPro" id="IPR036634">
    <property type="entry name" value="PRD_sf"/>
</dbReference>
<evidence type="ECO:0000256" key="1">
    <source>
        <dbReference type="ARBA" id="ARBA00022679"/>
    </source>
</evidence>
<name>E0NHD0_PEDAC</name>
<accession>E0NHD0</accession>
<dbReference type="SUPFAM" id="SSF52794">
    <property type="entry name" value="PTS system IIB component-like"/>
    <property type="match status" value="1"/>
</dbReference>
<dbReference type="Pfam" id="PF00874">
    <property type="entry name" value="PRD"/>
    <property type="match status" value="1"/>
</dbReference>
<dbReference type="Proteomes" id="UP000004470">
    <property type="component" value="Unassembled WGS sequence"/>
</dbReference>
<evidence type="ECO:0000256" key="2">
    <source>
        <dbReference type="ARBA" id="ARBA00022737"/>
    </source>
</evidence>
<dbReference type="PROSITE" id="PS51099">
    <property type="entry name" value="PTS_EIIB_TYPE_2"/>
    <property type="match status" value="1"/>
</dbReference>
<keyword evidence="1" id="KW-0808">Transferase</keyword>
<feature type="domain" description="PTS EIIB type-2" evidence="6">
    <location>
        <begin position="406"/>
        <end position="500"/>
    </location>
</feature>
<evidence type="ECO:0000256" key="3">
    <source>
        <dbReference type="ARBA" id="ARBA00023015"/>
    </source>
</evidence>
<dbReference type="Gene3D" id="1.10.1790.10">
    <property type="entry name" value="PRD domain"/>
    <property type="match status" value="2"/>
</dbReference>
<dbReference type="Gene3D" id="3.40.50.2300">
    <property type="match status" value="1"/>
</dbReference>
<evidence type="ECO:0000259" key="6">
    <source>
        <dbReference type="PROSITE" id="PS51099"/>
    </source>
</evidence>
<dbReference type="GO" id="GO:0009401">
    <property type="term" value="P:phosphoenolpyruvate-dependent sugar phosphotransferase system"/>
    <property type="evidence" value="ECO:0007669"/>
    <property type="project" value="InterPro"/>
</dbReference>
<evidence type="ECO:0000313" key="9">
    <source>
        <dbReference type="Proteomes" id="UP000004470"/>
    </source>
</evidence>
<keyword evidence="9" id="KW-1185">Reference proteome</keyword>
<dbReference type="InterPro" id="IPR007737">
    <property type="entry name" value="Mga_HTH"/>
</dbReference>
<keyword evidence="2" id="KW-0677">Repeat</keyword>
<dbReference type="CDD" id="cd05568">
    <property type="entry name" value="PTS_IIB_bgl_like"/>
    <property type="match status" value="1"/>
</dbReference>
<dbReference type="EMBL" id="AEEG01000007">
    <property type="protein sequence ID" value="EFL95141.1"/>
    <property type="molecule type" value="Genomic_DNA"/>
</dbReference>
<keyword evidence="5" id="KW-0804">Transcription</keyword>
<dbReference type="InterPro" id="IPR036095">
    <property type="entry name" value="PTS_EIIB-like_sf"/>
</dbReference>
<dbReference type="PROSITE" id="PS51372">
    <property type="entry name" value="PRD_2"/>
    <property type="match status" value="2"/>
</dbReference>
<dbReference type="InterPro" id="IPR011608">
    <property type="entry name" value="PRD"/>
</dbReference>
<dbReference type="GO" id="GO:0008982">
    <property type="term" value="F:protein-N(PI)-phosphohistidine-sugar phosphotransferase activity"/>
    <property type="evidence" value="ECO:0007669"/>
    <property type="project" value="InterPro"/>
</dbReference>
<dbReference type="AlphaFoldDB" id="E0NHD0"/>
<dbReference type="GO" id="GO:0006355">
    <property type="term" value="P:regulation of DNA-templated transcription"/>
    <property type="evidence" value="ECO:0007669"/>
    <property type="project" value="InterPro"/>
</dbReference>
<dbReference type="SUPFAM" id="SSF63520">
    <property type="entry name" value="PTS-regulatory domain, PRD"/>
    <property type="match status" value="2"/>
</dbReference>
<comment type="caution">
    <text evidence="8">The sequence shown here is derived from an EMBL/GenBank/DDBJ whole genome shotgun (WGS) entry which is preliminary data.</text>
</comment>
<sequence length="508" mass="58924">MVVAMKKKVKRVDKKETQIIYSLAKSDAYVTSNQLASLLHVSNRSIIRMIKRINSNTGGELVRSKKGRGYKLNYEAFLRNAHILKNFKAYSPIERRKEVLLKLLFKSPEKIGINTLFENFYISESVVSTDIAILKQQLNKKGVLLINRDRTLRVQGNESTIRKLIIRLVNKWEVDDYSSIGTEIPNLAKRDRDFVVGQMDYIEHKLRSPISFPYNVNLFYHLCILIKRYKSKNIKFEFGEPISTVEKEMLENNQKLSAVAGHIVDTLGDYISLKMPLIEKYYIFQYLNSARLISESKDKELKFINLTRLLLKNISEILKITIQGDGIEEDLLLHVEPMFKRIINGIEIKNPILEDIKLEYPNIFQSTEIAMKKIFREYYSSNVSDDEIGFVAIYIAKFIEQHGHNMKALIMCSSGIGTSELLKVKIEKELPNLVIEDVISFRMYEKNKEKWNRKVDLILTTIATNEKVVDKPIVLVNAMFTKIDKIRVEKLIERLSQKNGKDNFKPSD</sequence>
<dbReference type="InterPro" id="IPR013011">
    <property type="entry name" value="PTS_EIIB_2"/>
</dbReference>
<dbReference type="HOGENOM" id="CLU_013442_2_1_9"/>
<dbReference type="InterPro" id="IPR003501">
    <property type="entry name" value="PTS_EIIB_2/3"/>
</dbReference>
<dbReference type="InterPro" id="IPR013196">
    <property type="entry name" value="HTH_11"/>
</dbReference>
<feature type="domain" description="PRD" evidence="7">
    <location>
        <begin position="186"/>
        <end position="297"/>
    </location>
</feature>
<evidence type="ECO:0000256" key="4">
    <source>
        <dbReference type="ARBA" id="ARBA00023159"/>
    </source>
</evidence>
<dbReference type="Pfam" id="PF05043">
    <property type="entry name" value="Mga"/>
    <property type="match status" value="1"/>
</dbReference>
<feature type="domain" description="PRD" evidence="7">
    <location>
        <begin position="298"/>
        <end position="405"/>
    </location>
</feature>
<evidence type="ECO:0000313" key="8">
    <source>
        <dbReference type="EMBL" id="EFL95141.1"/>
    </source>
</evidence>
<dbReference type="InterPro" id="IPR050661">
    <property type="entry name" value="BglG_antiterminators"/>
</dbReference>
<keyword evidence="4" id="KW-0010">Activator</keyword>
<gene>
    <name evidence="8" type="ORF">HMPREF0623_1453</name>
</gene>
<dbReference type="PANTHER" id="PTHR30185:SF18">
    <property type="entry name" value="TRANSCRIPTIONAL REGULATOR MTLR"/>
    <property type="match status" value="1"/>
</dbReference>
<dbReference type="PANTHER" id="PTHR30185">
    <property type="entry name" value="CRYPTIC BETA-GLUCOSIDE BGL OPERON ANTITERMINATOR"/>
    <property type="match status" value="1"/>
</dbReference>
<organism evidence="8 9">
    <name type="scientific">Pediococcus acidilactici DSM 20284</name>
    <dbReference type="NCBI Taxonomy" id="862514"/>
    <lineage>
        <taxon>Bacteria</taxon>
        <taxon>Bacillati</taxon>
        <taxon>Bacillota</taxon>
        <taxon>Bacilli</taxon>
        <taxon>Lactobacillales</taxon>
        <taxon>Lactobacillaceae</taxon>
        <taxon>Pediococcus</taxon>
        <taxon>Pediococcus acidilactici group</taxon>
    </lineage>
</organism>
<dbReference type="eggNOG" id="COG3711">
    <property type="taxonomic scope" value="Bacteria"/>
</dbReference>
<keyword evidence="3" id="KW-0805">Transcription regulation</keyword>
<protein>
    <submittedName>
        <fullName evidence="8">PRD domain protein</fullName>
    </submittedName>
</protein>
<dbReference type="Pfam" id="PF08279">
    <property type="entry name" value="HTH_11"/>
    <property type="match status" value="1"/>
</dbReference>
<dbReference type="Pfam" id="PF02302">
    <property type="entry name" value="PTS_IIB"/>
    <property type="match status" value="1"/>
</dbReference>
<reference evidence="8" key="1">
    <citation type="submission" date="2010-07" db="EMBL/GenBank/DDBJ databases">
        <authorList>
            <person name="Muzny D."/>
            <person name="Qin X."/>
            <person name="Deng J."/>
            <person name="Jiang H."/>
            <person name="Liu Y."/>
            <person name="Qu J."/>
            <person name="Song X.-Z."/>
            <person name="Zhang L."/>
            <person name="Thornton R."/>
            <person name="Coyle M."/>
            <person name="Francisco L."/>
            <person name="Jackson L."/>
            <person name="Javaid M."/>
            <person name="Korchina V."/>
            <person name="Kovar C."/>
            <person name="Mata R."/>
            <person name="Mathew T."/>
            <person name="Ngo R."/>
            <person name="Nguyen L."/>
            <person name="Nguyen N."/>
            <person name="Okwuonu G."/>
            <person name="Ongeri F."/>
            <person name="Pham C."/>
            <person name="Simmons D."/>
            <person name="Wilczek-Boney K."/>
            <person name="Hale W."/>
            <person name="Jakkamsetti A."/>
            <person name="Pham P."/>
            <person name="Ruth R."/>
            <person name="San Lucas F."/>
            <person name="Warren J."/>
            <person name="Zhang J."/>
            <person name="Zhao Z."/>
            <person name="Zhou C."/>
            <person name="Zhu D."/>
            <person name="Lee S."/>
            <person name="Bess C."/>
            <person name="Blankenburg K."/>
            <person name="Forbes L."/>
            <person name="Fu Q."/>
            <person name="Gubbala S."/>
            <person name="Hirani K."/>
            <person name="Jayaseelan J.C."/>
            <person name="Lara F."/>
            <person name="Munidasa M."/>
            <person name="Palculict T."/>
            <person name="Patil S."/>
            <person name="Pu L.-L."/>
            <person name="Saada N."/>
            <person name="Tang L."/>
            <person name="Weissenberger G."/>
            <person name="Zhu Y."/>
            <person name="Hemphill L."/>
            <person name="Shang Y."/>
            <person name="Youmans B."/>
            <person name="Ayvaz T."/>
            <person name="Ross M."/>
            <person name="Santibanez J."/>
            <person name="Aqrawi P."/>
            <person name="Gross S."/>
            <person name="Joshi V."/>
            <person name="Fowler G."/>
            <person name="Nazareth L."/>
            <person name="Reid J."/>
            <person name="Worley K."/>
            <person name="Petrosino J."/>
            <person name="Highlander S."/>
            <person name="Gibbs R."/>
        </authorList>
    </citation>
    <scope>NUCLEOTIDE SEQUENCE [LARGE SCALE GENOMIC DNA]</scope>
    <source>
        <strain evidence="8">DSM 20284</strain>
    </source>
</reference>
<dbReference type="Gene3D" id="1.10.10.10">
    <property type="entry name" value="Winged helix-like DNA-binding domain superfamily/Winged helix DNA-binding domain"/>
    <property type="match status" value="1"/>
</dbReference>
<evidence type="ECO:0000259" key="7">
    <source>
        <dbReference type="PROSITE" id="PS51372"/>
    </source>
</evidence>
<dbReference type="InterPro" id="IPR036388">
    <property type="entry name" value="WH-like_DNA-bd_sf"/>
</dbReference>
<proteinExistence type="predicted"/>